<dbReference type="PIRSF" id="PIRSF001488">
    <property type="entry name" value="Tdi_protein"/>
    <property type="match status" value="1"/>
</dbReference>
<dbReference type="PROSITE" id="PS51352">
    <property type="entry name" value="THIOREDOXIN_2"/>
    <property type="match status" value="1"/>
</dbReference>
<proteinExistence type="inferred from homology"/>
<keyword evidence="12" id="KW-1185">Reference proteome</keyword>
<keyword evidence="5" id="KW-0574">Periplasm</keyword>
<dbReference type="InterPro" id="IPR013766">
    <property type="entry name" value="Thioredoxin_domain"/>
</dbReference>
<dbReference type="PANTHER" id="PTHR35891:SF3">
    <property type="entry name" value="THIOL:DISULFIDE INTERCHANGE PROTEIN DSBL"/>
    <property type="match status" value="1"/>
</dbReference>
<dbReference type="InterPro" id="IPR050824">
    <property type="entry name" value="Thiol_disulfide_DsbA"/>
</dbReference>
<evidence type="ECO:0000256" key="4">
    <source>
        <dbReference type="ARBA" id="ARBA00022729"/>
    </source>
</evidence>
<dbReference type="SUPFAM" id="SSF52833">
    <property type="entry name" value="Thioredoxin-like"/>
    <property type="match status" value="1"/>
</dbReference>
<organism evidence="11 12">
    <name type="scientific">Noviherbaspirillum humi</name>
    <dbReference type="NCBI Taxonomy" id="1688639"/>
    <lineage>
        <taxon>Bacteria</taxon>
        <taxon>Pseudomonadati</taxon>
        <taxon>Pseudomonadota</taxon>
        <taxon>Betaproteobacteria</taxon>
        <taxon>Burkholderiales</taxon>
        <taxon>Oxalobacteraceae</taxon>
        <taxon>Noviherbaspirillum</taxon>
    </lineage>
</organism>
<dbReference type="InterPro" id="IPR036249">
    <property type="entry name" value="Thioredoxin-like_sf"/>
</dbReference>
<evidence type="ECO:0000256" key="2">
    <source>
        <dbReference type="ARBA" id="ARBA00005791"/>
    </source>
</evidence>
<evidence type="ECO:0000256" key="8">
    <source>
        <dbReference type="PIRSR" id="PIRSR001488-1"/>
    </source>
</evidence>
<dbReference type="OrthoDB" id="9784896at2"/>
<evidence type="ECO:0000256" key="7">
    <source>
        <dbReference type="ARBA" id="ARBA00023284"/>
    </source>
</evidence>
<keyword evidence="4 9" id="KW-0732">Signal</keyword>
<reference evidence="11 12" key="1">
    <citation type="submission" date="2017-06" db="EMBL/GenBank/DDBJ databases">
        <authorList>
            <person name="Kim H.J."/>
            <person name="Triplett B.A."/>
        </authorList>
    </citation>
    <scope>NUCLEOTIDE SEQUENCE [LARGE SCALE GENOMIC DNA]</scope>
    <source>
        <strain evidence="11 12">U15</strain>
    </source>
</reference>
<dbReference type="InterPro" id="IPR023205">
    <property type="entry name" value="DsbA/DsbL"/>
</dbReference>
<evidence type="ECO:0000256" key="1">
    <source>
        <dbReference type="ARBA" id="ARBA00004418"/>
    </source>
</evidence>
<evidence type="ECO:0000256" key="5">
    <source>
        <dbReference type="ARBA" id="ARBA00022764"/>
    </source>
</evidence>
<protein>
    <recommendedName>
        <fullName evidence="3">Thiol:disulfide interchange protein DsbA</fullName>
    </recommendedName>
</protein>
<evidence type="ECO:0000313" key="11">
    <source>
        <dbReference type="EMBL" id="SNS11563.1"/>
    </source>
</evidence>
<accession>A0A239BWM2</accession>
<dbReference type="EMBL" id="FZOT01000001">
    <property type="protein sequence ID" value="SNS11563.1"/>
    <property type="molecule type" value="Genomic_DNA"/>
</dbReference>
<comment type="subcellular location">
    <subcellularLocation>
        <location evidence="1">Periplasm</location>
    </subcellularLocation>
</comment>
<dbReference type="PANTHER" id="PTHR35891">
    <property type="entry name" value="THIOL:DISULFIDE INTERCHANGE PROTEIN DSBA"/>
    <property type="match status" value="1"/>
</dbReference>
<feature type="signal peptide" evidence="9">
    <location>
        <begin position="1"/>
        <end position="22"/>
    </location>
</feature>
<evidence type="ECO:0000259" key="10">
    <source>
        <dbReference type="PROSITE" id="PS51352"/>
    </source>
</evidence>
<dbReference type="InterPro" id="IPR001853">
    <property type="entry name" value="DSBA-like_thioredoxin_dom"/>
</dbReference>
<dbReference type="RefSeq" id="WP_089397335.1">
    <property type="nucleotide sequence ID" value="NZ_FZOT01000001.1"/>
</dbReference>
<evidence type="ECO:0000313" key="12">
    <source>
        <dbReference type="Proteomes" id="UP000198284"/>
    </source>
</evidence>
<sequence>MRLLHKLVAAASLSLLALGAGASPSNPQSGVDYRVLDKAQQTDAPAGKVEVTEFFWYSCPHCNALDPSLNDWVKKHADKIVFKRVPVAFRESFVPQQRLYYTLEAMGKLDELHAKVFRTIHADRHPLDTEASIINWIGQQPGIDKQKFAETYNSFGIQSKARRATQLQAAYQVDGVPLIAIDGRYITSPSIVGTSMRNAPEPQLHAATLQVMDALVAQAAKEKGGSAAAEPAKKK</sequence>
<feature type="domain" description="Thioredoxin" evidence="10">
    <location>
        <begin position="16"/>
        <end position="217"/>
    </location>
</feature>
<feature type="disulfide bond" description="Redox-active" evidence="8">
    <location>
        <begin position="59"/>
        <end position="62"/>
    </location>
</feature>
<name>A0A239BWM2_9BURK</name>
<keyword evidence="6" id="KW-1015">Disulfide bond</keyword>
<evidence type="ECO:0000256" key="3">
    <source>
        <dbReference type="ARBA" id="ARBA00013831"/>
    </source>
</evidence>
<dbReference type="Gene3D" id="3.40.30.10">
    <property type="entry name" value="Glutaredoxin"/>
    <property type="match status" value="1"/>
</dbReference>
<feature type="chain" id="PRO_5012850908" description="Thiol:disulfide interchange protein DsbA" evidence="9">
    <location>
        <begin position="23"/>
        <end position="235"/>
    </location>
</feature>
<dbReference type="Proteomes" id="UP000198284">
    <property type="component" value="Unassembled WGS sequence"/>
</dbReference>
<dbReference type="CDD" id="cd03019">
    <property type="entry name" value="DsbA_DsbA"/>
    <property type="match status" value="1"/>
</dbReference>
<comment type="similarity">
    <text evidence="2">Belongs to the thioredoxin family. DsbA subfamily.</text>
</comment>
<keyword evidence="7" id="KW-0676">Redox-active center</keyword>
<dbReference type="GO" id="GO:0042597">
    <property type="term" value="C:periplasmic space"/>
    <property type="evidence" value="ECO:0007669"/>
    <property type="project" value="UniProtKB-SubCell"/>
</dbReference>
<dbReference type="AlphaFoldDB" id="A0A239BWM2"/>
<gene>
    <name evidence="11" type="ORF">SAMN06265795_10191</name>
</gene>
<dbReference type="GO" id="GO:0016491">
    <property type="term" value="F:oxidoreductase activity"/>
    <property type="evidence" value="ECO:0007669"/>
    <property type="project" value="InterPro"/>
</dbReference>
<dbReference type="Pfam" id="PF01323">
    <property type="entry name" value="DSBA"/>
    <property type="match status" value="1"/>
</dbReference>
<evidence type="ECO:0000256" key="9">
    <source>
        <dbReference type="SAM" id="SignalP"/>
    </source>
</evidence>
<evidence type="ECO:0000256" key="6">
    <source>
        <dbReference type="ARBA" id="ARBA00023157"/>
    </source>
</evidence>